<reference evidence="2 3" key="1">
    <citation type="submission" date="2020-10" db="EMBL/GenBank/DDBJ databases">
        <title>Sequencing the genomes of 1000 actinobacteria strains.</title>
        <authorList>
            <person name="Klenk H.-P."/>
        </authorList>
    </citation>
    <scope>NUCLEOTIDE SEQUENCE [LARGE SCALE GENOMIC DNA]</scope>
    <source>
        <strain evidence="2 3">DSM 44653</strain>
    </source>
</reference>
<proteinExistence type="predicted"/>
<evidence type="ECO:0000256" key="1">
    <source>
        <dbReference type="SAM" id="Phobius"/>
    </source>
</evidence>
<keyword evidence="3" id="KW-1185">Reference proteome</keyword>
<keyword evidence="1" id="KW-1133">Transmembrane helix</keyword>
<evidence type="ECO:0000313" key="2">
    <source>
        <dbReference type="EMBL" id="MBE1500939.1"/>
    </source>
</evidence>
<feature type="transmembrane region" description="Helical" evidence="1">
    <location>
        <begin position="21"/>
        <end position="39"/>
    </location>
</feature>
<protein>
    <submittedName>
        <fullName evidence="2">Uncharacterized protein</fullName>
    </submittedName>
</protein>
<comment type="caution">
    <text evidence="2">The sequence shown here is derived from an EMBL/GenBank/DDBJ whole genome shotgun (WGS) entry which is preliminary data.</text>
</comment>
<gene>
    <name evidence="2" type="ORF">H4696_008039</name>
</gene>
<name>A0ABR9ICQ0_9PSEU</name>
<evidence type="ECO:0000313" key="3">
    <source>
        <dbReference type="Proteomes" id="UP000631670"/>
    </source>
</evidence>
<sequence length="289" mass="33043">MTRKARQHIADYLRELSWPRLLRVVFTLISFVGILSPFFKVTVLTMYLLGVGAAWLILTILYLSFGQTRQRVKSKRDHEMITRYTAEISARAASFWSVERVQKVLTIDSNGDCKEYWTISGKATGQDLGFYRFRTSPGKDQTVRQRRKIQVKARTPIRGDEGGIPYHVTTAWRDENALETLVHFPSPIKVGEEFMIVAEIHWPAKCRPLVRDKETEKFSLCFANIVGQIDYTVVLPPDTVAHYEPLGFRTGDNDMTLTPGTNTVGQRKINLIAKNVPENKTVGMYIKMQ</sequence>
<keyword evidence="1" id="KW-0812">Transmembrane</keyword>
<feature type="transmembrane region" description="Helical" evidence="1">
    <location>
        <begin position="45"/>
        <end position="65"/>
    </location>
</feature>
<dbReference type="RefSeq" id="WP_143265150.1">
    <property type="nucleotide sequence ID" value="NZ_JADBEG010000001.1"/>
</dbReference>
<dbReference type="Proteomes" id="UP000631670">
    <property type="component" value="Unassembled WGS sequence"/>
</dbReference>
<dbReference type="EMBL" id="JADBEG010000001">
    <property type="protein sequence ID" value="MBE1500939.1"/>
    <property type="molecule type" value="Genomic_DNA"/>
</dbReference>
<keyword evidence="1" id="KW-0472">Membrane</keyword>
<accession>A0ABR9ICQ0</accession>
<organism evidence="2 3">
    <name type="scientific">Amycolatopsis lexingtonensis</name>
    <dbReference type="NCBI Taxonomy" id="218822"/>
    <lineage>
        <taxon>Bacteria</taxon>
        <taxon>Bacillati</taxon>
        <taxon>Actinomycetota</taxon>
        <taxon>Actinomycetes</taxon>
        <taxon>Pseudonocardiales</taxon>
        <taxon>Pseudonocardiaceae</taxon>
        <taxon>Amycolatopsis</taxon>
    </lineage>
</organism>